<reference evidence="3 4" key="1">
    <citation type="submission" date="2016-07" db="EMBL/GenBank/DDBJ databases">
        <title>Pervasive Adenine N6-methylation of Active Genes in Fungi.</title>
        <authorList>
            <consortium name="DOE Joint Genome Institute"/>
            <person name="Mondo S.J."/>
            <person name="Dannebaum R.O."/>
            <person name="Kuo R.C."/>
            <person name="Labutti K."/>
            <person name="Haridas S."/>
            <person name="Kuo A."/>
            <person name="Salamov A."/>
            <person name="Ahrendt S.R."/>
            <person name="Lipzen A."/>
            <person name="Sullivan W."/>
            <person name="Andreopoulos W.B."/>
            <person name="Clum A."/>
            <person name="Lindquist E."/>
            <person name="Daum C."/>
            <person name="Ramamoorthy G.K."/>
            <person name="Gryganskyi A."/>
            <person name="Culley D."/>
            <person name="Magnuson J.K."/>
            <person name="James T.Y."/>
            <person name="O'Malley M.A."/>
            <person name="Stajich J.E."/>
            <person name="Spatafora J.W."/>
            <person name="Visel A."/>
            <person name="Grigoriev I.V."/>
        </authorList>
    </citation>
    <scope>NUCLEOTIDE SEQUENCE [LARGE SCALE GENOMIC DNA]</scope>
    <source>
        <strain evidence="3 4">62-1032</strain>
    </source>
</reference>
<feature type="domain" description="F-box" evidence="2">
    <location>
        <begin position="32"/>
        <end position="79"/>
    </location>
</feature>
<accession>A0A1Y2F734</accession>
<dbReference type="InterPro" id="IPR001810">
    <property type="entry name" value="F-box_dom"/>
</dbReference>
<keyword evidence="4" id="KW-1185">Reference proteome</keyword>
<name>A0A1Y2F734_9BASI</name>
<dbReference type="PROSITE" id="PS50181">
    <property type="entry name" value="FBOX"/>
    <property type="match status" value="1"/>
</dbReference>
<proteinExistence type="predicted"/>
<dbReference type="AlphaFoldDB" id="A0A1Y2F734"/>
<organism evidence="3 4">
    <name type="scientific">Leucosporidium creatinivorum</name>
    <dbReference type="NCBI Taxonomy" id="106004"/>
    <lineage>
        <taxon>Eukaryota</taxon>
        <taxon>Fungi</taxon>
        <taxon>Dikarya</taxon>
        <taxon>Basidiomycota</taxon>
        <taxon>Pucciniomycotina</taxon>
        <taxon>Microbotryomycetes</taxon>
        <taxon>Leucosporidiales</taxon>
        <taxon>Leucosporidium</taxon>
    </lineage>
</organism>
<dbReference type="EMBL" id="MCGR01000026">
    <property type="protein sequence ID" value="ORY79720.1"/>
    <property type="molecule type" value="Genomic_DNA"/>
</dbReference>
<gene>
    <name evidence="3" type="ORF">BCR35DRAFT_304539</name>
</gene>
<dbReference type="SUPFAM" id="SSF81383">
    <property type="entry name" value="F-box domain"/>
    <property type="match status" value="1"/>
</dbReference>
<feature type="compositionally biased region" description="Basic residues" evidence="1">
    <location>
        <begin position="12"/>
        <end position="28"/>
    </location>
</feature>
<protein>
    <recommendedName>
        <fullName evidence="2">F-box domain-containing protein</fullName>
    </recommendedName>
</protein>
<dbReference type="InterPro" id="IPR036047">
    <property type="entry name" value="F-box-like_dom_sf"/>
</dbReference>
<feature type="compositionally biased region" description="Low complexity" evidence="1">
    <location>
        <begin position="278"/>
        <end position="295"/>
    </location>
</feature>
<sequence>MKVQDEGSSPKPAKRPRKATSTRRQRRAKATSFPLFDLPTELVTYILDLVDDTNDLEALSWSCRTFYRACRRRALLARFPVGGQLSRIAYCLEGAKRGEPGWKPFTILGCFKPENGKDVHIEVAEHDVTKFESESPTFRYLLLQWTESEVYLRHVCRDCLDDPAYHRLFTLSWRKQARGRLLKMTSALMNERFVCPECGGSRVVELGSYDLEDRWPDLEAGSFPPILAPCPRCTISYNEITQLHHQLFHIFDEVSDEDAFYDRFASPSPSCSDDDFPRSPSSSTSTSRCSSVSSSDVDENEYPPRLFHGESDDEAELPPPTFHGESDAEGDELEFPSSTHSDLSDAESTEYASLQDDNLDDDDSEESEKTPETELSIDFEAEWQEEKRARELERQEFERRGWGELLGKSEEFEEAEEMEWEWDCEEEMELPERNRRPEGPSWVEGYAYDYGNGWFWAPPDLMRAHPFSPRYGAWNDGRWRQDEEEQSSVGEWRGDARAWRADWY</sequence>
<evidence type="ECO:0000313" key="4">
    <source>
        <dbReference type="Proteomes" id="UP000193467"/>
    </source>
</evidence>
<feature type="region of interest" description="Disordered" evidence="1">
    <location>
        <begin position="267"/>
        <end position="381"/>
    </location>
</feature>
<feature type="region of interest" description="Disordered" evidence="1">
    <location>
        <begin position="1"/>
        <end position="28"/>
    </location>
</feature>
<feature type="compositionally biased region" description="Acidic residues" evidence="1">
    <location>
        <begin position="357"/>
        <end position="366"/>
    </location>
</feature>
<evidence type="ECO:0000259" key="2">
    <source>
        <dbReference type="PROSITE" id="PS50181"/>
    </source>
</evidence>
<evidence type="ECO:0000313" key="3">
    <source>
        <dbReference type="EMBL" id="ORY79720.1"/>
    </source>
</evidence>
<dbReference type="InParanoid" id="A0A1Y2F734"/>
<dbReference type="Proteomes" id="UP000193467">
    <property type="component" value="Unassembled WGS sequence"/>
</dbReference>
<comment type="caution">
    <text evidence="3">The sequence shown here is derived from an EMBL/GenBank/DDBJ whole genome shotgun (WGS) entry which is preliminary data.</text>
</comment>
<evidence type="ECO:0000256" key="1">
    <source>
        <dbReference type="SAM" id="MobiDB-lite"/>
    </source>
</evidence>
<dbReference type="OrthoDB" id="5311681at2759"/>